<dbReference type="NCBIfam" id="NF047389">
    <property type="entry name" value="ATPase_Sll1717"/>
    <property type="match status" value="1"/>
</dbReference>
<dbReference type="AlphaFoldDB" id="A0A078S1K8"/>
<dbReference type="Gene3D" id="3.40.50.300">
    <property type="entry name" value="P-loop containing nucleotide triphosphate hydrolases"/>
    <property type="match status" value="1"/>
</dbReference>
<dbReference type="PATRIC" id="fig|1339349.3.peg.1638"/>
<protein>
    <submittedName>
        <fullName evidence="1">Uncharacterized protein</fullName>
    </submittedName>
</protein>
<reference evidence="1 2" key="1">
    <citation type="submission" date="2014-04" db="EMBL/GenBank/DDBJ databases">
        <authorList>
            <person name="Sears C."/>
            <person name="Carroll K."/>
            <person name="Sack B.R."/>
            <person name="Qadri F."/>
            <person name="Myers L.L."/>
            <person name="Chung G.-T."/>
            <person name="Escheverria P."/>
            <person name="Fraser C.M."/>
            <person name="Sadzewicz L."/>
            <person name="Shefchek K.A."/>
            <person name="Tallon L."/>
            <person name="Das S.P."/>
            <person name="Daugherty S."/>
            <person name="Mongodin E.F."/>
        </authorList>
    </citation>
    <scope>NUCLEOTIDE SEQUENCE [LARGE SCALE GENOMIC DNA]</scope>
    <source>
        <strain evidence="1 2">3978 T3 ii</strain>
    </source>
</reference>
<organism evidence="1 2">
    <name type="scientific">Bacteroides uniformis str. 3978 T3 ii</name>
    <dbReference type="NCBI Taxonomy" id="1339349"/>
    <lineage>
        <taxon>Bacteria</taxon>
        <taxon>Pseudomonadati</taxon>
        <taxon>Bacteroidota</taxon>
        <taxon>Bacteroidia</taxon>
        <taxon>Bacteroidales</taxon>
        <taxon>Bacteroidaceae</taxon>
        <taxon>Bacteroides</taxon>
    </lineage>
</organism>
<dbReference type="SUPFAM" id="SSF52540">
    <property type="entry name" value="P-loop containing nucleoside triphosphate hydrolases"/>
    <property type="match status" value="1"/>
</dbReference>
<name>A0A078S1K8_BACUN</name>
<dbReference type="RefSeq" id="WP_035449460.1">
    <property type="nucleotide sequence ID" value="NZ_JNHN01000168.1"/>
</dbReference>
<dbReference type="Proteomes" id="UP000028013">
    <property type="component" value="Unassembled WGS sequence"/>
</dbReference>
<dbReference type="EMBL" id="JNHN01000168">
    <property type="protein sequence ID" value="KDS51546.1"/>
    <property type="molecule type" value="Genomic_DNA"/>
</dbReference>
<proteinExistence type="predicted"/>
<evidence type="ECO:0000313" key="1">
    <source>
        <dbReference type="EMBL" id="KDS51546.1"/>
    </source>
</evidence>
<accession>A0A078S1K8</accession>
<dbReference type="InterPro" id="IPR027417">
    <property type="entry name" value="P-loop_NTPase"/>
</dbReference>
<gene>
    <name evidence="1" type="ORF">M094_0381</name>
</gene>
<comment type="caution">
    <text evidence="1">The sequence shown here is derived from an EMBL/GenBank/DDBJ whole genome shotgun (WGS) entry which is preliminary data.</text>
</comment>
<evidence type="ECO:0000313" key="2">
    <source>
        <dbReference type="Proteomes" id="UP000028013"/>
    </source>
</evidence>
<dbReference type="InterPro" id="IPR059206">
    <property type="entry name" value="Sll1717-like"/>
</dbReference>
<sequence>MCKIQNISDNPFARFSAEEEEDLRSIFVKPRYYDALKSNARQGNSRILVGQRGLGKSATIHMLFEDLKANGTLPLLITRYEGIPLSNNKGYFLYKIVQSLTKRLSEHLYKNRKDAKLLSKEQKKRLSYLVEMFYDDEIAEDYLKQAKVIKTKKRNIGLSKFFNKNLKLINGVVSGAIKVTSSVVRQSMGLPENDDVITTIPIFEEIPINEINSLSMKDVVDKGNDKILALLKHLVDIALSLNYGSIVVLFDKIDEFSEINADVNKVSEFTLQILTDTNLLYTNKLSIVFSLWSEVKRTLNNRGVRFDKFQDIDISWRDEELEQIINKRLLHYSINKKQPVSLQSLIPFENDRKTILSLAGGSPRSLISLMNRLYDEEMGDNATNGDVVSFSSATISKGLIEFCKRFDYESLQPSKISDKNNYYNWLNKVLLIKKPYFTISELCNVFNIKTATARTYISQLVKLGIILPDASENEDTIYRTTDPRICYLMSRGISSLS</sequence>